<name>A0A165ZA47_9AGAM</name>
<organism evidence="2 3">
    <name type="scientific">Athelia psychrophila</name>
    <dbReference type="NCBI Taxonomy" id="1759441"/>
    <lineage>
        <taxon>Eukaryota</taxon>
        <taxon>Fungi</taxon>
        <taxon>Dikarya</taxon>
        <taxon>Basidiomycota</taxon>
        <taxon>Agaricomycotina</taxon>
        <taxon>Agaricomycetes</taxon>
        <taxon>Agaricomycetidae</taxon>
        <taxon>Atheliales</taxon>
        <taxon>Atheliaceae</taxon>
        <taxon>Athelia</taxon>
    </lineage>
</organism>
<dbReference type="EMBL" id="KV417681">
    <property type="protein sequence ID" value="KZP10375.1"/>
    <property type="molecule type" value="Genomic_DNA"/>
</dbReference>
<evidence type="ECO:0000313" key="3">
    <source>
        <dbReference type="Proteomes" id="UP000076532"/>
    </source>
</evidence>
<proteinExistence type="predicted"/>
<dbReference type="AlphaFoldDB" id="A0A165ZA47"/>
<dbReference type="Proteomes" id="UP000076532">
    <property type="component" value="Unassembled WGS sequence"/>
</dbReference>
<dbReference type="OrthoDB" id="6108at2759"/>
<protein>
    <submittedName>
        <fullName evidence="2">Uncharacterized protein</fullName>
    </submittedName>
</protein>
<evidence type="ECO:0000313" key="2">
    <source>
        <dbReference type="EMBL" id="KZP10375.1"/>
    </source>
</evidence>
<feature type="region of interest" description="Disordered" evidence="1">
    <location>
        <begin position="1"/>
        <end position="53"/>
    </location>
</feature>
<evidence type="ECO:0000256" key="1">
    <source>
        <dbReference type="SAM" id="MobiDB-lite"/>
    </source>
</evidence>
<reference evidence="2 3" key="1">
    <citation type="journal article" date="2016" name="Mol. Biol. Evol.">
        <title>Comparative Genomics of Early-Diverging Mushroom-Forming Fungi Provides Insights into the Origins of Lignocellulose Decay Capabilities.</title>
        <authorList>
            <person name="Nagy L.G."/>
            <person name="Riley R."/>
            <person name="Tritt A."/>
            <person name="Adam C."/>
            <person name="Daum C."/>
            <person name="Floudas D."/>
            <person name="Sun H."/>
            <person name="Yadav J.S."/>
            <person name="Pangilinan J."/>
            <person name="Larsson K.H."/>
            <person name="Matsuura K."/>
            <person name="Barry K."/>
            <person name="Labutti K."/>
            <person name="Kuo R."/>
            <person name="Ohm R.A."/>
            <person name="Bhattacharya S.S."/>
            <person name="Shirouzu T."/>
            <person name="Yoshinaga Y."/>
            <person name="Martin F.M."/>
            <person name="Grigoriev I.V."/>
            <person name="Hibbett D.S."/>
        </authorList>
    </citation>
    <scope>NUCLEOTIDE SEQUENCE [LARGE SCALE GENOMIC DNA]</scope>
    <source>
        <strain evidence="2 3">CBS 109695</strain>
    </source>
</reference>
<accession>A0A165ZA47</accession>
<gene>
    <name evidence="2" type="ORF">FIBSPDRAFT_218811</name>
</gene>
<keyword evidence="3" id="KW-1185">Reference proteome</keyword>
<sequence length="121" mass="13071">MCRHRLRARSTSSRPPVPDWQGGRRERGATGQGVNPPGEASADCPRSARSTPTGVHALSAELAVILRRLAKNDTTRRALEELKMYEVEAGAAGRIHYAVRAKGACLGACHVLYIFEKCSTG</sequence>